<dbReference type="EMBL" id="CP113517">
    <property type="protein sequence ID" value="WAR46470.1"/>
    <property type="molecule type" value="Genomic_DNA"/>
</dbReference>
<dbReference type="InterPro" id="IPR027417">
    <property type="entry name" value="P-loop_NTPase"/>
</dbReference>
<reference evidence="2" key="1">
    <citation type="submission" date="2022-11" db="EMBL/GenBank/DDBJ databases">
        <title>Methylomonas rapida sp. nov., Carotenoid-Producing Obligate Methanotrophs with High Growth Characteristics and Biotechnological Potential.</title>
        <authorList>
            <person name="Tikhonova E.N."/>
            <person name="Suleimanov R.Z."/>
            <person name="Miroshnikov K."/>
            <person name="Oshkin I.Y."/>
            <person name="Belova S.E."/>
            <person name="Danilova O.V."/>
            <person name="Ashikhmin A."/>
            <person name="Konopkin A."/>
            <person name="But S.Y."/>
            <person name="Khmelenina V.N."/>
            <person name="Kuznetsov N."/>
            <person name="Pimenov N.V."/>
            <person name="Dedysh S.N."/>
        </authorList>
    </citation>
    <scope>NUCLEOTIDE SEQUENCE</scope>
    <source>
        <strain evidence="2">MP1</strain>
    </source>
</reference>
<dbReference type="Proteomes" id="UP001162780">
    <property type="component" value="Chromosome"/>
</dbReference>
<dbReference type="InterPro" id="IPR019734">
    <property type="entry name" value="TPR_rpt"/>
</dbReference>
<dbReference type="PANTHER" id="PTHR12788:SF10">
    <property type="entry name" value="PROTEIN-TYROSINE SULFOTRANSFERASE"/>
    <property type="match status" value="1"/>
</dbReference>
<dbReference type="SUPFAM" id="SSF48452">
    <property type="entry name" value="TPR-like"/>
    <property type="match status" value="1"/>
</dbReference>
<keyword evidence="1" id="KW-0808">Transferase</keyword>
<dbReference type="SUPFAM" id="SSF52540">
    <property type="entry name" value="P-loop containing nucleoside triphosphate hydrolases"/>
    <property type="match status" value="1"/>
</dbReference>
<dbReference type="PANTHER" id="PTHR12788">
    <property type="entry name" value="PROTEIN-TYROSINE SULFOTRANSFERASE 2"/>
    <property type="match status" value="1"/>
</dbReference>
<protein>
    <submittedName>
        <fullName evidence="2">Sulfotransferase</fullName>
    </submittedName>
</protein>
<dbReference type="InterPro" id="IPR011990">
    <property type="entry name" value="TPR-like_helical_dom_sf"/>
</dbReference>
<evidence type="ECO:0000256" key="1">
    <source>
        <dbReference type="ARBA" id="ARBA00022679"/>
    </source>
</evidence>
<dbReference type="SMART" id="SM00028">
    <property type="entry name" value="TPR"/>
    <property type="match status" value="5"/>
</dbReference>
<dbReference type="Gene3D" id="3.40.50.300">
    <property type="entry name" value="P-loop containing nucleotide triphosphate hydrolases"/>
    <property type="match status" value="1"/>
</dbReference>
<proteinExistence type="predicted"/>
<keyword evidence="3" id="KW-1185">Reference proteome</keyword>
<dbReference type="Pfam" id="PF13469">
    <property type="entry name" value="Sulfotransfer_3"/>
    <property type="match status" value="1"/>
</dbReference>
<organism evidence="2 3">
    <name type="scientific">Methylomonas rapida</name>
    <dbReference type="NCBI Taxonomy" id="2963939"/>
    <lineage>
        <taxon>Bacteria</taxon>
        <taxon>Pseudomonadati</taxon>
        <taxon>Pseudomonadota</taxon>
        <taxon>Gammaproteobacteria</taxon>
        <taxon>Methylococcales</taxon>
        <taxon>Methylococcaceae</taxon>
        <taxon>Methylomonas</taxon>
    </lineage>
</organism>
<dbReference type="Gene3D" id="1.25.40.10">
    <property type="entry name" value="Tetratricopeptide repeat domain"/>
    <property type="match status" value="1"/>
</dbReference>
<evidence type="ECO:0000313" key="2">
    <source>
        <dbReference type="EMBL" id="WAR46470.1"/>
    </source>
</evidence>
<dbReference type="RefSeq" id="WP_255187379.1">
    <property type="nucleotide sequence ID" value="NZ_CP113517.1"/>
</dbReference>
<evidence type="ECO:0000313" key="3">
    <source>
        <dbReference type="Proteomes" id="UP001162780"/>
    </source>
</evidence>
<dbReference type="InterPro" id="IPR026634">
    <property type="entry name" value="TPST-like"/>
</dbReference>
<accession>A0ABY7GPP8</accession>
<name>A0ABY7GPP8_9GAMM</name>
<sequence>MTLFIQRGQAAIQNKNLPEAVHWFSQAVKESPKDPQALACLGQALCWQGKRDEGLPHLRQSGQLLAKKARKSRDIKLVLDLADQLQHWNDYSGAAELCKQAVQINPSVVRGFQLLALSHSRLNQKKLALVAGRQALKLAPDNAMLAILLATLEIADGQTELARQRLEKVLQNPLLKPEEKFRAHKELARVLDKLQVSEQVFTHLHAAASVSPRLPEVQRQDANLVPNMLDTYKTDFTPELLGKWKNADFPAEHAAPVFLLGFMRTGTTLTQEVLGAHPDIFVADETDLIMATANELKRMINQQGTIPQLLEQLDWEGVLHLRTFYWQRARALFGDKIGDRLFLDKTTMNSIDIGLINCLFPDAKLVFLLRDPRDVCLSCFMQTMIPTPSTVHLFTWEGTARFYAQVMDWWTGVKPKLTMDYVEFRYEDAVFDFEGAFRRVFDFLGLDWNPDVADFHKHAVGKVIASPSFSQVAQPLYSSSVGRWKHYQSEYAAVMPWLQPFIDAYGYA</sequence>
<gene>
    <name evidence="2" type="ORF">NM686_008130</name>
</gene>